<feature type="compositionally biased region" description="Low complexity" evidence="15">
    <location>
        <begin position="41"/>
        <end position="76"/>
    </location>
</feature>
<dbReference type="GO" id="GO:0042632">
    <property type="term" value="P:cholesterol homeostasis"/>
    <property type="evidence" value="ECO:0000318"/>
    <property type="project" value="GO_Central"/>
</dbReference>
<dbReference type="SUPFAM" id="SSF48508">
    <property type="entry name" value="Nuclear receptor ligand-binding domain"/>
    <property type="match status" value="1"/>
</dbReference>
<name>B3FNS0_STRPU</name>
<dbReference type="InterPro" id="IPR001723">
    <property type="entry name" value="Nuclear_hrmn_rcpt"/>
</dbReference>
<keyword evidence="3 14" id="KW-0863">Zinc-finger</keyword>
<evidence type="ECO:0000259" key="16">
    <source>
        <dbReference type="PROSITE" id="PS51030"/>
    </source>
</evidence>
<dbReference type="InterPro" id="IPR000536">
    <property type="entry name" value="Nucl_hrmn_rcpt_lig-bd"/>
</dbReference>
<dbReference type="PANTHER" id="PTHR24082">
    <property type="entry name" value="NUCLEAR HORMONE RECEPTOR"/>
    <property type="match status" value="1"/>
</dbReference>
<sequence>MDYYMECDHCDDPATQSLQIKSEPPDTGYEMLPQSTGRPYSQSPSLVSPSSTSSSTLPPLSMKEQSSPQSISSEGSTGPSGVKKRKGPAPRMDLELCLVCGDRASGFHYNALSCEGCKGFFRRSITKNAKYNCTRGGNCEMDMYMRRKCQECRLRKCREVGMLAECLLTEEQCKSKRQRKMMKKQQQIDQSPQQSEEESIPLLTDEQREVIENLVSIHKELEIPGPEDLKRVTPWKEGQNSGQDSSDDNGPKSVQASDIYDTSNPLPGLMPVSLTPKRSEDGDGEELDDQDNDALHRRFAHITELTILTIQLIVEYSKHIPGFLTLTREDQILLLKGSAIEVIMLRVALRYDRELDAIMFGNEMPYTRKQLLEGGIGDLVDPMYNFAKSMSELDLDYAEFILLMAITILSPDRPAINERERVEQMQETYLDMLRSYLKLRRPHEVLLLPKVLMKLTELRSLNNSHSELLFQLKVKDQKIPPLLQEIWDVK</sequence>
<keyword evidence="7 14" id="KW-0804">Transcription</keyword>
<dbReference type="OMA" id="PCKEEMS"/>
<dbReference type="GO" id="GO:0050728">
    <property type="term" value="P:negative regulation of inflammatory response"/>
    <property type="evidence" value="ECO:0000318"/>
    <property type="project" value="GO_Central"/>
</dbReference>
<dbReference type="Pfam" id="PF00104">
    <property type="entry name" value="Hormone_recep"/>
    <property type="match status" value="1"/>
</dbReference>
<dbReference type="SMART" id="SM00399">
    <property type="entry name" value="ZnF_C4"/>
    <property type="match status" value="1"/>
</dbReference>
<evidence type="ECO:0000313" key="20">
    <source>
        <dbReference type="Proteomes" id="UP000007110"/>
    </source>
</evidence>
<reference evidence="19" key="4">
    <citation type="submission" date="2021-01" db="UniProtKB">
        <authorList>
            <consortium name="EnsemblMetazoa"/>
        </authorList>
    </citation>
    <scope>IDENTIFICATION</scope>
</reference>
<reference evidence="18" key="1">
    <citation type="submission" date="2007-11" db="EMBL/GenBank/DDBJ databases">
        <authorList>
            <person name="Su Y.-H."/>
        </authorList>
    </citation>
    <scope>NUCLEOTIDE SEQUENCE</scope>
</reference>
<dbReference type="SMART" id="SM00430">
    <property type="entry name" value="HOLI"/>
    <property type="match status" value="1"/>
</dbReference>
<dbReference type="InterPro" id="IPR050234">
    <property type="entry name" value="Nuclear_hormone_rcpt_NR1"/>
</dbReference>
<dbReference type="PROSITE" id="PS51030">
    <property type="entry name" value="NUCLEAR_REC_DBD_2"/>
    <property type="match status" value="1"/>
</dbReference>
<dbReference type="GO" id="GO:0000122">
    <property type="term" value="P:negative regulation of transcription by RNA polymerase II"/>
    <property type="evidence" value="ECO:0000318"/>
    <property type="project" value="GO_Central"/>
</dbReference>
<dbReference type="AlphaFoldDB" id="B3FNS0"/>
<evidence type="ECO:0000256" key="2">
    <source>
        <dbReference type="ARBA" id="ARBA00022723"/>
    </source>
</evidence>
<reference evidence="18" key="2">
    <citation type="journal article" date="2009" name="Dev. Biol.">
        <title>A perturbation model of the gene regulatory network for oral and aboral ectoderm specification in the sea urchin embryo.</title>
        <authorList>
            <person name="Su Y.H."/>
            <person name="Li E."/>
            <person name="Geiss G.K."/>
            <person name="Longabaugh W.J."/>
            <person name="Kramer A."/>
            <person name="Davidson E.H."/>
        </authorList>
    </citation>
    <scope>NUCLEOTIDE SEQUENCE</scope>
</reference>
<evidence type="ECO:0000256" key="10">
    <source>
        <dbReference type="ARBA" id="ARBA00029963"/>
    </source>
</evidence>
<dbReference type="PROSITE" id="PS00031">
    <property type="entry name" value="NUCLEAR_REC_DBD_1"/>
    <property type="match status" value="1"/>
</dbReference>
<dbReference type="FunCoup" id="B3FNS0">
    <property type="interactions" value="924"/>
</dbReference>
<evidence type="ECO:0000256" key="15">
    <source>
        <dbReference type="SAM" id="MobiDB-lite"/>
    </source>
</evidence>
<accession>B3FNS0</accession>
<dbReference type="GO" id="GO:0010875">
    <property type="term" value="P:positive regulation of cholesterol efflux"/>
    <property type="evidence" value="ECO:0000318"/>
    <property type="project" value="GO_Central"/>
</dbReference>
<dbReference type="GeneID" id="574588"/>
<dbReference type="GO" id="GO:0010883">
    <property type="term" value="P:regulation of lipid storage"/>
    <property type="evidence" value="ECO:0000318"/>
    <property type="project" value="GO_Central"/>
</dbReference>
<keyword evidence="6 14" id="KW-0238">DNA-binding</keyword>
<dbReference type="InterPro" id="IPR035500">
    <property type="entry name" value="NHR-like_dom_sf"/>
</dbReference>
<dbReference type="PRINTS" id="PR00047">
    <property type="entry name" value="STROIDFINGER"/>
</dbReference>
<feature type="region of interest" description="Disordered" evidence="15">
    <location>
        <begin position="14"/>
        <end position="88"/>
    </location>
</feature>
<protein>
    <recommendedName>
        <fullName evidence="1">Ecdysone receptor</fullName>
    </recommendedName>
    <alternativeName>
        <fullName evidence="10">20-hydroxy-ecdysone receptor</fullName>
    </alternativeName>
    <alternativeName>
        <fullName evidence="11">EcRH</fullName>
    </alternativeName>
    <alternativeName>
        <fullName evidence="12">Ecdysteroid receptor</fullName>
    </alternativeName>
    <alternativeName>
        <fullName evidence="13">Nuclear receptor subfamily 1 group H member 1</fullName>
    </alternativeName>
</protein>
<dbReference type="InterPro" id="IPR001628">
    <property type="entry name" value="Znf_hrmn_rcpt"/>
</dbReference>
<dbReference type="KEGG" id="spu:574588"/>
<evidence type="ECO:0000256" key="8">
    <source>
        <dbReference type="ARBA" id="ARBA00023170"/>
    </source>
</evidence>
<dbReference type="GO" id="GO:0005634">
    <property type="term" value="C:nucleus"/>
    <property type="evidence" value="ECO:0000318"/>
    <property type="project" value="GO_Central"/>
</dbReference>
<dbReference type="GO" id="GO:0030522">
    <property type="term" value="P:intracellular receptor signaling pathway"/>
    <property type="evidence" value="ECO:0000318"/>
    <property type="project" value="GO_Central"/>
</dbReference>
<evidence type="ECO:0000313" key="18">
    <source>
        <dbReference type="EMBL" id="ACA04470.1"/>
    </source>
</evidence>
<dbReference type="GO" id="GO:0000978">
    <property type="term" value="F:RNA polymerase II cis-regulatory region sequence-specific DNA binding"/>
    <property type="evidence" value="ECO:0000318"/>
    <property type="project" value="GO_Central"/>
</dbReference>
<dbReference type="CDD" id="cd06954">
    <property type="entry name" value="NR_LBD_LXR"/>
    <property type="match status" value="1"/>
</dbReference>
<keyword evidence="20" id="KW-1185">Reference proteome</keyword>
<dbReference type="GO" id="GO:0090575">
    <property type="term" value="C:RNA polymerase II transcription regulator complex"/>
    <property type="evidence" value="ECO:0000318"/>
    <property type="project" value="GO_Central"/>
</dbReference>
<evidence type="ECO:0000256" key="11">
    <source>
        <dbReference type="ARBA" id="ARBA00030794"/>
    </source>
</evidence>
<dbReference type="GO" id="GO:0035076">
    <property type="term" value="P:ecdysone receptor signaling pathway"/>
    <property type="evidence" value="ECO:0007669"/>
    <property type="project" value="InterPro"/>
</dbReference>
<dbReference type="EMBL" id="EU307286">
    <property type="protein sequence ID" value="ACA04470.1"/>
    <property type="molecule type" value="mRNA"/>
</dbReference>
<dbReference type="RefSeq" id="NP_001123279.1">
    <property type="nucleotide sequence ID" value="NM_001129807.2"/>
</dbReference>
<keyword evidence="8 14" id="KW-0675">Receptor</keyword>
<dbReference type="EnsemblMetazoa" id="NM_001129807">
    <property type="protein sequence ID" value="NP_001123279"/>
    <property type="gene ID" value="GeneID_574588"/>
</dbReference>
<keyword evidence="4 14" id="KW-0862">Zinc</keyword>
<dbReference type="OrthoDB" id="5837785at2759"/>
<evidence type="ECO:0000313" key="19">
    <source>
        <dbReference type="EnsemblMetazoa" id="NP_001123279"/>
    </source>
</evidence>
<evidence type="ECO:0000256" key="4">
    <source>
        <dbReference type="ARBA" id="ARBA00022833"/>
    </source>
</evidence>
<evidence type="ECO:0000256" key="7">
    <source>
        <dbReference type="ARBA" id="ARBA00023163"/>
    </source>
</evidence>
<dbReference type="GO" id="GO:0045944">
    <property type="term" value="P:positive regulation of transcription by RNA polymerase II"/>
    <property type="evidence" value="ECO:0000318"/>
    <property type="project" value="GO_Central"/>
</dbReference>
<reference evidence="20" key="3">
    <citation type="submission" date="2015-02" db="EMBL/GenBank/DDBJ databases">
        <title>Genome sequencing for Strongylocentrotus purpuratus.</title>
        <authorList>
            <person name="Murali S."/>
            <person name="Liu Y."/>
            <person name="Vee V."/>
            <person name="English A."/>
            <person name="Wang M."/>
            <person name="Skinner E."/>
            <person name="Han Y."/>
            <person name="Muzny D.M."/>
            <person name="Worley K.C."/>
            <person name="Gibbs R.A."/>
        </authorList>
    </citation>
    <scope>NUCLEOTIDE SEQUENCE</scope>
</reference>
<dbReference type="Gene3D" id="3.30.50.10">
    <property type="entry name" value="Erythroid Transcription Factor GATA-1, subunit A"/>
    <property type="match status" value="1"/>
</dbReference>
<dbReference type="InterPro" id="IPR003069">
    <property type="entry name" value="Ecdystd_rcpt"/>
</dbReference>
<dbReference type="GO" id="GO:0008270">
    <property type="term" value="F:zinc ion binding"/>
    <property type="evidence" value="ECO:0007669"/>
    <property type="project" value="UniProtKB-KW"/>
</dbReference>
<dbReference type="InterPro" id="IPR013088">
    <property type="entry name" value="Znf_NHR/GATA"/>
</dbReference>
<feature type="domain" description="NR LBD" evidence="17">
    <location>
        <begin position="206"/>
        <end position="490"/>
    </location>
</feature>
<keyword evidence="5 14" id="KW-0805">Transcription regulation</keyword>
<comment type="similarity">
    <text evidence="14">Belongs to the nuclear hormone receptor family.</text>
</comment>
<keyword evidence="9 14" id="KW-0539">Nucleus</keyword>
<evidence type="ECO:0000256" key="5">
    <source>
        <dbReference type="ARBA" id="ARBA00023015"/>
    </source>
</evidence>
<feature type="compositionally biased region" description="Low complexity" evidence="15">
    <location>
        <begin position="184"/>
        <end position="194"/>
    </location>
</feature>
<comment type="subcellular location">
    <subcellularLocation>
        <location evidence="14">Nucleus</location>
    </subcellularLocation>
</comment>
<dbReference type="Proteomes" id="UP000007110">
    <property type="component" value="Unassembled WGS sequence"/>
</dbReference>
<dbReference type="PROSITE" id="PS51843">
    <property type="entry name" value="NR_LBD"/>
    <property type="match status" value="1"/>
</dbReference>
<dbReference type="GO" id="GO:0030154">
    <property type="term" value="P:cell differentiation"/>
    <property type="evidence" value="ECO:0000318"/>
    <property type="project" value="GO_Central"/>
</dbReference>
<keyword evidence="2 14" id="KW-0479">Metal-binding</keyword>
<dbReference type="PRINTS" id="PR01283">
    <property type="entry name" value="ECDYSTEROIDR"/>
</dbReference>
<organism evidence="18">
    <name type="scientific">Strongylocentrotus purpuratus</name>
    <name type="common">Purple sea urchin</name>
    <dbReference type="NCBI Taxonomy" id="7668"/>
    <lineage>
        <taxon>Eukaryota</taxon>
        <taxon>Metazoa</taxon>
        <taxon>Echinodermata</taxon>
        <taxon>Eleutherozoa</taxon>
        <taxon>Echinozoa</taxon>
        <taxon>Echinoidea</taxon>
        <taxon>Euechinoidea</taxon>
        <taxon>Echinacea</taxon>
        <taxon>Camarodonta</taxon>
        <taxon>Echinidea</taxon>
        <taxon>Strongylocentrotidae</taxon>
        <taxon>Strongylocentrotus</taxon>
    </lineage>
</organism>
<dbReference type="FunFam" id="3.30.50.10:FF:000098">
    <property type="entry name" value="Farnesoid X receptor beta splice variant 5"/>
    <property type="match status" value="1"/>
</dbReference>
<evidence type="ECO:0000256" key="9">
    <source>
        <dbReference type="ARBA" id="ARBA00023242"/>
    </source>
</evidence>
<evidence type="ECO:0000256" key="14">
    <source>
        <dbReference type="RuleBase" id="RU004334"/>
    </source>
</evidence>
<feature type="region of interest" description="Disordered" evidence="15">
    <location>
        <begin position="226"/>
        <end position="290"/>
    </location>
</feature>
<dbReference type="InParanoid" id="B3FNS0"/>
<evidence type="ECO:0000256" key="12">
    <source>
        <dbReference type="ARBA" id="ARBA00033003"/>
    </source>
</evidence>
<evidence type="ECO:0000256" key="13">
    <source>
        <dbReference type="ARBA" id="ARBA00033286"/>
    </source>
</evidence>
<dbReference type="GO" id="GO:0004879">
    <property type="term" value="F:nuclear receptor activity"/>
    <property type="evidence" value="ECO:0000318"/>
    <property type="project" value="GO_Central"/>
</dbReference>
<dbReference type="Gene3D" id="1.10.565.10">
    <property type="entry name" value="Retinoid X Receptor"/>
    <property type="match status" value="1"/>
</dbReference>
<feature type="compositionally biased region" description="Polar residues" evidence="15">
    <location>
        <begin position="252"/>
        <end position="265"/>
    </location>
</feature>
<dbReference type="CDD" id="cd06962">
    <property type="entry name" value="NR_DBD_FXR"/>
    <property type="match status" value="1"/>
</dbReference>
<evidence type="ECO:0000259" key="17">
    <source>
        <dbReference type="PROSITE" id="PS51843"/>
    </source>
</evidence>
<dbReference type="HOGENOM" id="CLU_007368_12_4_1"/>
<dbReference type="PRINTS" id="PR00398">
    <property type="entry name" value="STRDHORMONER"/>
</dbReference>
<feature type="region of interest" description="Disordered" evidence="15">
    <location>
        <begin position="183"/>
        <end position="203"/>
    </location>
</feature>
<dbReference type="GO" id="GO:0035100">
    <property type="term" value="F:ecdysone binding"/>
    <property type="evidence" value="ECO:0007669"/>
    <property type="project" value="InterPro"/>
</dbReference>
<evidence type="ECO:0000256" key="3">
    <source>
        <dbReference type="ARBA" id="ARBA00022771"/>
    </source>
</evidence>
<dbReference type="CTD" id="574588"/>
<proteinExistence type="evidence at transcript level"/>
<evidence type="ECO:0000256" key="6">
    <source>
        <dbReference type="ARBA" id="ARBA00023125"/>
    </source>
</evidence>
<dbReference type="SUPFAM" id="SSF57716">
    <property type="entry name" value="Glucocorticoid receptor-like (DNA-binding domain)"/>
    <property type="match status" value="1"/>
</dbReference>
<dbReference type="Pfam" id="PF00105">
    <property type="entry name" value="zf-C4"/>
    <property type="match status" value="1"/>
</dbReference>
<evidence type="ECO:0000256" key="1">
    <source>
        <dbReference type="ARBA" id="ARBA00022052"/>
    </source>
</evidence>
<dbReference type="PANTHER" id="PTHR24082:SF509">
    <property type="entry name" value="NUCLEAR RECEPTOR SUBFAMILY 1, GROUP H, MEMBER 3"/>
    <property type="match status" value="1"/>
</dbReference>
<feature type="domain" description="Nuclear receptor" evidence="16">
    <location>
        <begin position="94"/>
        <end position="169"/>
    </location>
</feature>